<dbReference type="InterPro" id="IPR008571">
    <property type="entry name" value="HerA-like"/>
</dbReference>
<feature type="region of interest" description="Disordered" evidence="5">
    <location>
        <begin position="327"/>
        <end position="359"/>
    </location>
</feature>
<evidence type="ECO:0000256" key="3">
    <source>
        <dbReference type="ARBA" id="ARBA00048954"/>
    </source>
</evidence>
<dbReference type="InterPro" id="IPR002789">
    <property type="entry name" value="HerA_central"/>
</dbReference>
<comment type="caution">
    <text evidence="7">The sequence shown here is derived from an EMBL/GenBank/DDBJ whole genome shotgun (WGS) entry which is preliminary data.</text>
</comment>
<dbReference type="Pfam" id="PF01935">
    <property type="entry name" value="DUF87"/>
    <property type="match status" value="1"/>
</dbReference>
<evidence type="ECO:0000256" key="1">
    <source>
        <dbReference type="ARBA" id="ARBA00007816"/>
    </source>
</evidence>
<dbReference type="EMBL" id="REFZ01000004">
    <property type="protein sequence ID" value="RQH01296.1"/>
    <property type="molecule type" value="Genomic_DNA"/>
</dbReference>
<evidence type="ECO:0000256" key="2">
    <source>
        <dbReference type="ARBA" id="ARBA00034617"/>
    </source>
</evidence>
<dbReference type="PANTHER" id="PTHR42957">
    <property type="entry name" value="HELICASE MJ1565-RELATED"/>
    <property type="match status" value="1"/>
</dbReference>
<reference evidence="7 8" key="1">
    <citation type="submission" date="2018-10" db="EMBL/GenBank/DDBJ databases">
        <title>Natrarchaeobius chitinivorans gen. nov., sp. nov., and Natrarchaeobius haloalkaliphilus sp. nov., alkaliphilic, chitin-utilizing haloarchaea from hypersaline alkaline lakes.</title>
        <authorList>
            <person name="Sorokin D.Y."/>
            <person name="Elcheninov A.G."/>
            <person name="Kostrikina N.A."/>
            <person name="Bale N.J."/>
            <person name="Sinninghe Damste J.S."/>
            <person name="Khijniak T.V."/>
            <person name="Kublanov I.V."/>
            <person name="Toshchakov S.V."/>
        </authorList>
    </citation>
    <scope>NUCLEOTIDE SEQUENCE [LARGE SCALE GENOMIC DNA]</scope>
    <source>
        <strain evidence="7 8">AArcht7</strain>
    </source>
</reference>
<dbReference type="InterPro" id="IPR027417">
    <property type="entry name" value="P-loop_NTPase"/>
</dbReference>
<dbReference type="AlphaFoldDB" id="A0A3N6PPZ0"/>
<comment type="similarity">
    <text evidence="1">Belongs to the HerA family.</text>
</comment>
<gene>
    <name evidence="7" type="ORF">EA472_07535</name>
</gene>
<dbReference type="GO" id="GO:0005524">
    <property type="term" value="F:ATP binding"/>
    <property type="evidence" value="ECO:0007669"/>
    <property type="project" value="UniProtKB-KW"/>
</dbReference>
<accession>A0A3N6PPZ0</accession>
<dbReference type="SUPFAM" id="SSF52540">
    <property type="entry name" value="P-loop containing nucleoside triphosphate hydrolases"/>
    <property type="match status" value="1"/>
</dbReference>
<evidence type="ECO:0000259" key="6">
    <source>
        <dbReference type="Pfam" id="PF01935"/>
    </source>
</evidence>
<evidence type="ECO:0000313" key="8">
    <source>
        <dbReference type="Proteomes" id="UP000281431"/>
    </source>
</evidence>
<feature type="domain" description="Helicase HerA central" evidence="6">
    <location>
        <begin position="30"/>
        <end position="120"/>
    </location>
</feature>
<evidence type="ECO:0000256" key="5">
    <source>
        <dbReference type="SAM" id="MobiDB-lite"/>
    </source>
</evidence>
<evidence type="ECO:0000313" key="7">
    <source>
        <dbReference type="EMBL" id="RQH01296.1"/>
    </source>
</evidence>
<dbReference type="GO" id="GO:0043139">
    <property type="term" value="F:5'-3' DNA helicase activity"/>
    <property type="evidence" value="ECO:0007669"/>
    <property type="project" value="UniProtKB-EC"/>
</dbReference>
<dbReference type="Proteomes" id="UP000281431">
    <property type="component" value="Unassembled WGS sequence"/>
</dbReference>
<keyword evidence="8" id="KW-1185">Reference proteome</keyword>
<dbReference type="PANTHER" id="PTHR42957:SF1">
    <property type="entry name" value="HELICASE MJ1565-RELATED"/>
    <property type="match status" value="1"/>
</dbReference>
<evidence type="ECO:0000256" key="4">
    <source>
        <dbReference type="ARBA" id="ARBA00048988"/>
    </source>
</evidence>
<comment type="catalytic activity">
    <reaction evidence="4">
        <text>ATP + H2O = ADP + phosphate + H(+)</text>
        <dbReference type="Rhea" id="RHEA:13065"/>
        <dbReference type="ChEBI" id="CHEBI:15377"/>
        <dbReference type="ChEBI" id="CHEBI:15378"/>
        <dbReference type="ChEBI" id="CHEBI:30616"/>
        <dbReference type="ChEBI" id="CHEBI:43474"/>
        <dbReference type="ChEBI" id="CHEBI:456216"/>
        <dbReference type="EC" id="5.6.2.4"/>
    </reaction>
</comment>
<keyword evidence="7" id="KW-0547">Nucleotide-binding</keyword>
<dbReference type="GO" id="GO:0043138">
    <property type="term" value="F:3'-5' DNA helicase activity"/>
    <property type="evidence" value="ECO:0007669"/>
    <property type="project" value="UniProtKB-EC"/>
</dbReference>
<protein>
    <submittedName>
        <fullName evidence="7">ATP-binding protein</fullName>
    </submittedName>
</protein>
<dbReference type="OrthoDB" id="107033at2157"/>
<keyword evidence="7" id="KW-0067">ATP-binding</keyword>
<sequence>MTFVLGRTGGLDDGPTGRLGYYRALDDSRGTELHLDLDEPHAVLLVGKRGYGKSFTLGVVAEELSRVPGIAPVVIDPMGVFSTLAQATGDSSVRARVIDSPTVAPSALEPRSWCELLNLSPESGAGSLVWQAAAGAATMDEMQIRIESSDAPGVDRRTATNHLELAQSWNVFDESGLDATALDGSPVTVVDVSKLDTAPMNAVCRAIVEGVYRARVSERTKRIPWLLLDEAHAFFEGIAGPALRTVLTRGRAPGVSLVAATQRPSAVPAVGISQSDVVITHRLTSRADFEALERARPTYFEASITERMPTEPGDVVVTDDATETVHAARIRERATPHAGDSPKASDAAVDRTDETGRTP</sequence>
<comment type="catalytic activity">
    <reaction evidence="3">
        <text>ATP + H2O = ADP + phosphate + H(+)</text>
        <dbReference type="Rhea" id="RHEA:13065"/>
        <dbReference type="ChEBI" id="CHEBI:15377"/>
        <dbReference type="ChEBI" id="CHEBI:15378"/>
        <dbReference type="ChEBI" id="CHEBI:30616"/>
        <dbReference type="ChEBI" id="CHEBI:43474"/>
        <dbReference type="ChEBI" id="CHEBI:456216"/>
        <dbReference type="EC" id="5.6.2.3"/>
    </reaction>
</comment>
<name>A0A3N6PPZ0_NATCH</name>
<comment type="catalytic activity">
    <reaction evidence="2">
        <text>Couples ATP hydrolysis with the unwinding of duplex DNA by translocating in the 3'-5' direction.</text>
        <dbReference type="EC" id="5.6.2.4"/>
    </reaction>
</comment>
<organism evidence="7 8">
    <name type="scientific">Natrarchaeobius chitinivorans</name>
    <dbReference type="NCBI Taxonomy" id="1679083"/>
    <lineage>
        <taxon>Archaea</taxon>
        <taxon>Methanobacteriati</taxon>
        <taxon>Methanobacteriota</taxon>
        <taxon>Stenosarchaea group</taxon>
        <taxon>Halobacteria</taxon>
        <taxon>Halobacteriales</taxon>
        <taxon>Natrialbaceae</taxon>
        <taxon>Natrarchaeobius</taxon>
    </lineage>
</organism>
<dbReference type="Gene3D" id="3.40.50.300">
    <property type="entry name" value="P-loop containing nucleotide triphosphate hydrolases"/>
    <property type="match status" value="1"/>
</dbReference>
<feature type="compositionally biased region" description="Basic and acidic residues" evidence="5">
    <location>
        <begin position="348"/>
        <end position="359"/>
    </location>
</feature>
<proteinExistence type="inferred from homology"/>